<keyword evidence="4" id="KW-0949">S-adenosyl-L-methionine</keyword>
<evidence type="ECO:0000256" key="3">
    <source>
        <dbReference type="ARBA" id="ARBA00022679"/>
    </source>
</evidence>
<dbReference type="GO" id="GO:0032259">
    <property type="term" value="P:methylation"/>
    <property type="evidence" value="ECO:0007669"/>
    <property type="project" value="UniProtKB-KW"/>
</dbReference>
<reference evidence="6 8" key="1">
    <citation type="submission" date="2020-06" db="EMBL/GenBank/DDBJ databases">
        <title>Anoxygenic phototrophic Chloroflexota member uses a Type I reaction center.</title>
        <authorList>
            <person name="Tsuji J.M."/>
            <person name="Shaw N.A."/>
            <person name="Nagashima S."/>
            <person name="Venkiteswaran J."/>
            <person name="Schiff S.L."/>
            <person name="Hanada S."/>
            <person name="Tank M."/>
            <person name="Neufeld J.D."/>
        </authorList>
    </citation>
    <scope>NUCLEOTIDE SEQUENCE [LARGE SCALE GENOMIC DNA]</scope>
    <source>
        <strain evidence="6">L227-S17</strain>
    </source>
</reference>
<dbReference type="InterPro" id="IPR029063">
    <property type="entry name" value="SAM-dependent_MTases_sf"/>
</dbReference>
<dbReference type="Proteomes" id="UP001431572">
    <property type="component" value="Chromosome 2"/>
</dbReference>
<proteinExistence type="inferred from homology"/>
<dbReference type="EMBL" id="JACATZ010000003">
    <property type="protein sequence ID" value="NWJ47386.1"/>
    <property type="molecule type" value="Genomic_DNA"/>
</dbReference>
<protein>
    <submittedName>
        <fullName evidence="6">Methyltransferase domain-containing protein</fullName>
    </submittedName>
</protein>
<reference evidence="7" key="2">
    <citation type="journal article" date="2024" name="Nature">
        <title>Anoxygenic phototroph of the Chloroflexota uses a type I reaction centre.</title>
        <authorList>
            <person name="Tsuji J.M."/>
            <person name="Shaw N.A."/>
            <person name="Nagashima S."/>
            <person name="Venkiteswaran J.J."/>
            <person name="Schiff S.L."/>
            <person name="Watanabe T."/>
            <person name="Fukui M."/>
            <person name="Hanada S."/>
            <person name="Tank M."/>
            <person name="Neufeld J.D."/>
        </authorList>
    </citation>
    <scope>NUCLEOTIDE SEQUENCE</scope>
    <source>
        <strain evidence="7">L227-S17</strain>
    </source>
</reference>
<sequence>MTNNPQEDIHKLVQAQFGPVASAYTISVGHANRDALEIVVNLAQPLVTDRALDIATGAGHTAMALAPHVAEVIAYDLTSQMLEETAQNAAKRNLTNLVTKQGTAESLPFPDNTFDIVTVRVAPHHFASIKSAVLEMGRVVKPGGRVVVVDTTVPEDDTLDQEINYIEKLRDPSHVRNYRSSEWVSMLQEAGLKIFYNEVDYYTEQGQMNFANWTGRMRTPPAAVTELTELFRNASPELVQALEIKLEGDEIFFSLPKVTIGSTK</sequence>
<dbReference type="InterPro" id="IPR023576">
    <property type="entry name" value="UbiE/COQ5_MeTrFase_CS"/>
</dbReference>
<dbReference type="EMBL" id="CP128400">
    <property type="protein sequence ID" value="WJW69298.1"/>
    <property type="molecule type" value="Genomic_DNA"/>
</dbReference>
<keyword evidence="9" id="KW-1185">Reference proteome</keyword>
<dbReference type="Gene3D" id="3.40.50.150">
    <property type="entry name" value="Vaccinia Virus protein VP39"/>
    <property type="match status" value="1"/>
</dbReference>
<dbReference type="PROSITE" id="PS01184">
    <property type="entry name" value="UBIE_2"/>
    <property type="match status" value="1"/>
</dbReference>
<dbReference type="PANTHER" id="PTHR44942:SF4">
    <property type="entry name" value="METHYLTRANSFERASE TYPE 11 DOMAIN-CONTAINING PROTEIN"/>
    <property type="match status" value="1"/>
</dbReference>
<evidence type="ECO:0000313" key="9">
    <source>
        <dbReference type="Proteomes" id="UP001431572"/>
    </source>
</evidence>
<comment type="similarity">
    <text evidence="1">Belongs to the methyltransferase superfamily.</text>
</comment>
<dbReference type="GO" id="GO:0008757">
    <property type="term" value="F:S-adenosylmethionine-dependent methyltransferase activity"/>
    <property type="evidence" value="ECO:0007669"/>
    <property type="project" value="InterPro"/>
</dbReference>
<dbReference type="Pfam" id="PF08241">
    <property type="entry name" value="Methyltransf_11"/>
    <property type="match status" value="1"/>
</dbReference>
<evidence type="ECO:0000313" key="7">
    <source>
        <dbReference type="EMBL" id="WJW69298.1"/>
    </source>
</evidence>
<gene>
    <name evidence="6" type="ORF">HXX08_16125</name>
    <name evidence="7" type="ORF">OZ401_002906</name>
</gene>
<keyword evidence="2 6" id="KW-0489">Methyltransferase</keyword>
<dbReference type="AlphaFoldDB" id="A0A8T7M5R7"/>
<evidence type="ECO:0000259" key="5">
    <source>
        <dbReference type="Pfam" id="PF08241"/>
    </source>
</evidence>
<dbReference type="Proteomes" id="UP000521676">
    <property type="component" value="Unassembled WGS sequence"/>
</dbReference>
<dbReference type="SUPFAM" id="SSF53335">
    <property type="entry name" value="S-adenosyl-L-methionine-dependent methyltransferases"/>
    <property type="match status" value="1"/>
</dbReference>
<dbReference type="InterPro" id="IPR051052">
    <property type="entry name" value="Diverse_substrate_MTase"/>
</dbReference>
<feature type="domain" description="Methyltransferase type 11" evidence="5">
    <location>
        <begin position="52"/>
        <end position="148"/>
    </location>
</feature>
<dbReference type="RefSeq" id="WP_341471187.1">
    <property type="nucleotide sequence ID" value="NZ_CP128400.1"/>
</dbReference>
<organism evidence="6 8">
    <name type="scientific">Candidatus Chlorohelix allophototropha</name>
    <dbReference type="NCBI Taxonomy" id="3003348"/>
    <lineage>
        <taxon>Bacteria</taxon>
        <taxon>Bacillati</taxon>
        <taxon>Chloroflexota</taxon>
        <taxon>Chloroflexia</taxon>
        <taxon>Candidatus Chloroheliales</taxon>
        <taxon>Candidatus Chloroheliaceae</taxon>
        <taxon>Candidatus Chlorohelix</taxon>
    </lineage>
</organism>
<evidence type="ECO:0000256" key="1">
    <source>
        <dbReference type="ARBA" id="ARBA00008361"/>
    </source>
</evidence>
<name>A0A8T7M5R7_9CHLR</name>
<keyword evidence="3" id="KW-0808">Transferase</keyword>
<evidence type="ECO:0000256" key="2">
    <source>
        <dbReference type="ARBA" id="ARBA00022603"/>
    </source>
</evidence>
<evidence type="ECO:0000313" key="8">
    <source>
        <dbReference type="Proteomes" id="UP000521676"/>
    </source>
</evidence>
<accession>A0A8T7M5R7</accession>
<dbReference type="InterPro" id="IPR013216">
    <property type="entry name" value="Methyltransf_11"/>
</dbReference>
<dbReference type="CDD" id="cd02440">
    <property type="entry name" value="AdoMet_MTases"/>
    <property type="match status" value="1"/>
</dbReference>
<evidence type="ECO:0000313" key="6">
    <source>
        <dbReference type="EMBL" id="NWJ47386.1"/>
    </source>
</evidence>
<evidence type="ECO:0000256" key="4">
    <source>
        <dbReference type="ARBA" id="ARBA00022691"/>
    </source>
</evidence>
<dbReference type="PANTHER" id="PTHR44942">
    <property type="entry name" value="METHYLTRANSF_11 DOMAIN-CONTAINING PROTEIN"/>
    <property type="match status" value="1"/>
</dbReference>